<accession>A0ABW2UEC6</accession>
<dbReference type="Proteomes" id="UP001596513">
    <property type="component" value="Unassembled WGS sequence"/>
</dbReference>
<gene>
    <name evidence="1" type="ORF">ACFQT0_30085</name>
</gene>
<dbReference type="RefSeq" id="WP_380207124.1">
    <property type="nucleotide sequence ID" value="NZ_JBHTEK010000006.1"/>
</dbReference>
<proteinExistence type="predicted"/>
<evidence type="ECO:0000313" key="2">
    <source>
        <dbReference type="Proteomes" id="UP001596513"/>
    </source>
</evidence>
<keyword evidence="2" id="KW-1185">Reference proteome</keyword>
<reference evidence="2" key="1">
    <citation type="journal article" date="2019" name="Int. J. Syst. Evol. Microbiol.">
        <title>The Global Catalogue of Microorganisms (GCM) 10K type strain sequencing project: providing services to taxonomists for standard genome sequencing and annotation.</title>
        <authorList>
            <consortium name="The Broad Institute Genomics Platform"/>
            <consortium name="The Broad Institute Genome Sequencing Center for Infectious Disease"/>
            <person name="Wu L."/>
            <person name="Ma J."/>
        </authorList>
    </citation>
    <scope>NUCLEOTIDE SEQUENCE [LARGE SCALE GENOMIC DNA]</scope>
    <source>
        <strain evidence="2">JCM 19635</strain>
    </source>
</reference>
<name>A0ABW2UEC6_9BACT</name>
<dbReference type="EMBL" id="JBHTEK010000006">
    <property type="protein sequence ID" value="MFC7671172.1"/>
    <property type="molecule type" value="Genomic_DNA"/>
</dbReference>
<organism evidence="1 2">
    <name type="scientific">Hymenobacter humi</name>
    <dbReference type="NCBI Taxonomy" id="1411620"/>
    <lineage>
        <taxon>Bacteria</taxon>
        <taxon>Pseudomonadati</taxon>
        <taxon>Bacteroidota</taxon>
        <taxon>Cytophagia</taxon>
        <taxon>Cytophagales</taxon>
        <taxon>Hymenobacteraceae</taxon>
        <taxon>Hymenobacter</taxon>
    </lineage>
</organism>
<sequence length="91" mass="10139">MNQDLQRSLDDNAKQWLALSHTISAAEQQAFDIAHDGLLATHGSVFMGRVYRATFGQVLQNMTDTERRKLTEAFRRTLALAIAEQLPPALG</sequence>
<comment type="caution">
    <text evidence="1">The sequence shown here is derived from an EMBL/GenBank/DDBJ whole genome shotgun (WGS) entry which is preliminary data.</text>
</comment>
<protein>
    <submittedName>
        <fullName evidence="1">Uncharacterized protein</fullName>
    </submittedName>
</protein>
<evidence type="ECO:0000313" key="1">
    <source>
        <dbReference type="EMBL" id="MFC7671172.1"/>
    </source>
</evidence>